<feature type="transmembrane region" description="Helical" evidence="5">
    <location>
        <begin position="85"/>
        <end position="108"/>
    </location>
</feature>
<keyword evidence="2 5" id="KW-0812">Transmembrane</keyword>
<reference evidence="6 7" key="1">
    <citation type="submission" date="2016-06" db="EMBL/GenBank/DDBJ databases">
        <title>Evolution of pathogenesis and genome organization in the Tremellales.</title>
        <authorList>
            <person name="Cuomo C."/>
            <person name="Litvintseva A."/>
            <person name="Heitman J."/>
            <person name="Chen Y."/>
            <person name="Sun S."/>
            <person name="Springer D."/>
            <person name="Dromer F."/>
            <person name="Young S."/>
            <person name="Zeng Q."/>
            <person name="Chapman S."/>
            <person name="Gujja S."/>
            <person name="Saif S."/>
            <person name="Birren B."/>
        </authorList>
    </citation>
    <scope>NUCLEOTIDE SEQUENCE [LARGE SCALE GENOMIC DNA]</scope>
    <source>
        <strain evidence="6 7">CBS 6039</strain>
    </source>
</reference>
<dbReference type="InterPro" id="IPR007568">
    <property type="entry name" value="RTA1"/>
</dbReference>
<protein>
    <submittedName>
        <fullName evidence="6">Uncharacterized protein</fullName>
    </submittedName>
</protein>
<keyword evidence="7" id="KW-1185">Reference proteome</keyword>
<dbReference type="OrthoDB" id="2562239at2759"/>
<keyword evidence="3 5" id="KW-1133">Transmembrane helix</keyword>
<dbReference type="AlphaFoldDB" id="A0A1E3HKG4"/>
<feature type="transmembrane region" description="Helical" evidence="5">
    <location>
        <begin position="54"/>
        <end position="73"/>
    </location>
</feature>
<proteinExistence type="predicted"/>
<evidence type="ECO:0000256" key="2">
    <source>
        <dbReference type="ARBA" id="ARBA00022692"/>
    </source>
</evidence>
<evidence type="ECO:0000256" key="3">
    <source>
        <dbReference type="ARBA" id="ARBA00022989"/>
    </source>
</evidence>
<feature type="transmembrane region" description="Helical" evidence="5">
    <location>
        <begin position="129"/>
        <end position="149"/>
    </location>
</feature>
<dbReference type="Proteomes" id="UP000094065">
    <property type="component" value="Unassembled WGS sequence"/>
</dbReference>
<comment type="caution">
    <text evidence="6">The sequence shown here is derived from an EMBL/GenBank/DDBJ whole genome shotgun (WGS) entry which is preliminary data.</text>
</comment>
<accession>A0A1E3HKG4</accession>
<evidence type="ECO:0000313" key="7">
    <source>
        <dbReference type="Proteomes" id="UP000094065"/>
    </source>
</evidence>
<feature type="transmembrane region" description="Helical" evidence="5">
    <location>
        <begin position="169"/>
        <end position="191"/>
    </location>
</feature>
<dbReference type="Pfam" id="PF04479">
    <property type="entry name" value="RTA1"/>
    <property type="match status" value="1"/>
</dbReference>
<organism evidence="6 7">
    <name type="scientific">Cryptococcus amylolentus CBS 6039</name>
    <dbReference type="NCBI Taxonomy" id="1295533"/>
    <lineage>
        <taxon>Eukaryota</taxon>
        <taxon>Fungi</taxon>
        <taxon>Dikarya</taxon>
        <taxon>Basidiomycota</taxon>
        <taxon>Agaricomycotina</taxon>
        <taxon>Tremellomycetes</taxon>
        <taxon>Tremellales</taxon>
        <taxon>Cryptococcaceae</taxon>
        <taxon>Cryptococcus</taxon>
    </lineage>
</organism>
<evidence type="ECO:0000313" key="6">
    <source>
        <dbReference type="EMBL" id="ODN76819.1"/>
    </source>
</evidence>
<dbReference type="GeneID" id="30156728"/>
<evidence type="ECO:0000256" key="5">
    <source>
        <dbReference type="SAM" id="Phobius"/>
    </source>
</evidence>
<dbReference type="EMBL" id="AWGJ01000008">
    <property type="protein sequence ID" value="ODN76819.1"/>
    <property type="molecule type" value="Genomic_DNA"/>
</dbReference>
<name>A0A1E3HKG4_9TREE</name>
<gene>
    <name evidence="6" type="ORF">L202_05419</name>
</gene>
<feature type="transmembrane region" description="Helical" evidence="5">
    <location>
        <begin position="231"/>
        <end position="257"/>
    </location>
</feature>
<feature type="transmembrane region" description="Helical" evidence="5">
    <location>
        <begin position="23"/>
        <end position="42"/>
    </location>
</feature>
<keyword evidence="4 5" id="KW-0472">Membrane</keyword>
<sequence>MSSNTTDISDFNFTGGFPTSTDLAPSIVFLAIYVLAIPVLVFRFVRKQDRTMILIRPAVFVACRLGSFGLRAWMSKNTYNENELIAELVMISIGALFLIAPLISCWTNHVESEVRPEDRPRWLSLLSKALHLLLMACIATAVIGSSMIGKAIKDPSKMDTVTGLRRASLVLSVVVVGLVGIGITLTAVNYNLSRRGTAWLYILDGCLLVITIYKLAQFENTDSDSVAQSRVAFWILQILFEFFAFSLIMAISLPTWFPSVDHEESLRDVEMGGQKNMGNPSMAFLRR</sequence>
<dbReference type="RefSeq" id="XP_018992193.1">
    <property type="nucleotide sequence ID" value="XM_019139702.1"/>
</dbReference>
<evidence type="ECO:0000256" key="1">
    <source>
        <dbReference type="ARBA" id="ARBA00004141"/>
    </source>
</evidence>
<dbReference type="GO" id="GO:0016020">
    <property type="term" value="C:membrane"/>
    <property type="evidence" value="ECO:0007669"/>
    <property type="project" value="UniProtKB-SubCell"/>
</dbReference>
<evidence type="ECO:0000256" key="4">
    <source>
        <dbReference type="ARBA" id="ARBA00023136"/>
    </source>
</evidence>
<feature type="transmembrane region" description="Helical" evidence="5">
    <location>
        <begin position="198"/>
        <end position="216"/>
    </location>
</feature>
<comment type="subcellular location">
    <subcellularLocation>
        <location evidence="1">Membrane</location>
        <topology evidence="1">Multi-pass membrane protein</topology>
    </subcellularLocation>
</comment>